<proteinExistence type="predicted"/>
<name>C1E2B4_MICCC</name>
<protein>
    <submittedName>
        <fullName evidence="3">Uncharacterized protein</fullName>
    </submittedName>
</protein>
<gene>
    <name evidence="3" type="ORF">MICPUN_107955</name>
</gene>
<feature type="coiled-coil region" evidence="1">
    <location>
        <begin position="121"/>
        <end position="161"/>
    </location>
</feature>
<dbReference type="EMBL" id="CP001324">
    <property type="protein sequence ID" value="ACO62313.1"/>
    <property type="molecule type" value="Genomic_DNA"/>
</dbReference>
<dbReference type="Proteomes" id="UP000002009">
    <property type="component" value="Chromosome 3"/>
</dbReference>
<dbReference type="RefSeq" id="XP_002501055.1">
    <property type="nucleotide sequence ID" value="XM_002501009.1"/>
</dbReference>
<evidence type="ECO:0000313" key="3">
    <source>
        <dbReference type="EMBL" id="ACO62313.1"/>
    </source>
</evidence>
<sequence>MVAARVSTSRVPADPAGRDDAFDPSNTIIYRFDNDGNPVEGTLMSDVMGASGDASDAISASTALVDIVAEVYDHVDEDGSETAVEVIRSADGDIMFRFVGKDAEDFQARATANVKKEQTPAERAQMLLDEAQELIEQARALQNGEDELAAATEKAKLAAAAAAKELAPKESVVEPASDGTVIMRRERKAPEGGDALGKGFEHVSKMGIKSIVDGIENMFDNFRRAVSPEKQPRLPKTPEGTPWVDHEKVPTAGVDVAFDSFGTDDVSSSSDYMSVENADSEEAREAEEIEEEHAQWAETAAQVRSSGDVTKVESEPEEDEEAKLAEAIERYSSMGSVVAGAWRPKPIDVTIGGKVYVAYISPNSLRQLPGGKMAVVEDDAEKPGDTTTIIMCDPQDDGTNVFMFGLTRTVLDDGSILYRFPSGEALGQSRR</sequence>
<dbReference type="KEGG" id="mis:MICPUN_107955"/>
<keyword evidence="1" id="KW-0175">Coiled coil</keyword>
<dbReference type="AlphaFoldDB" id="C1E2B4"/>
<evidence type="ECO:0000313" key="4">
    <source>
        <dbReference type="Proteomes" id="UP000002009"/>
    </source>
</evidence>
<feature type="compositionally biased region" description="Polar residues" evidence="2">
    <location>
        <begin position="1"/>
        <end position="10"/>
    </location>
</feature>
<accession>C1E2B4</accession>
<organism evidence="3 4">
    <name type="scientific">Micromonas commoda (strain RCC299 / NOUM17 / CCMP2709)</name>
    <name type="common">Picoplanktonic green alga</name>
    <dbReference type="NCBI Taxonomy" id="296587"/>
    <lineage>
        <taxon>Eukaryota</taxon>
        <taxon>Viridiplantae</taxon>
        <taxon>Chlorophyta</taxon>
        <taxon>Mamiellophyceae</taxon>
        <taxon>Mamiellales</taxon>
        <taxon>Mamiellaceae</taxon>
        <taxon>Micromonas</taxon>
    </lineage>
</organism>
<evidence type="ECO:0000256" key="1">
    <source>
        <dbReference type="SAM" id="Coils"/>
    </source>
</evidence>
<feature type="region of interest" description="Disordered" evidence="2">
    <location>
        <begin position="1"/>
        <end position="24"/>
    </location>
</feature>
<evidence type="ECO:0000256" key="2">
    <source>
        <dbReference type="SAM" id="MobiDB-lite"/>
    </source>
</evidence>
<dbReference type="GeneID" id="8241820"/>
<reference evidence="3 4" key="1">
    <citation type="journal article" date="2009" name="Science">
        <title>Green evolution and dynamic adaptations revealed by genomes of the marine picoeukaryotes Micromonas.</title>
        <authorList>
            <person name="Worden A.Z."/>
            <person name="Lee J.H."/>
            <person name="Mock T."/>
            <person name="Rouze P."/>
            <person name="Simmons M.P."/>
            <person name="Aerts A.L."/>
            <person name="Allen A.E."/>
            <person name="Cuvelier M.L."/>
            <person name="Derelle E."/>
            <person name="Everett M.V."/>
            <person name="Foulon E."/>
            <person name="Grimwood J."/>
            <person name="Gundlach H."/>
            <person name="Henrissat B."/>
            <person name="Napoli C."/>
            <person name="McDonald S.M."/>
            <person name="Parker M.S."/>
            <person name="Rombauts S."/>
            <person name="Salamov A."/>
            <person name="Von Dassow P."/>
            <person name="Badger J.H."/>
            <person name="Coutinho P.M."/>
            <person name="Demir E."/>
            <person name="Dubchak I."/>
            <person name="Gentemann C."/>
            <person name="Eikrem W."/>
            <person name="Gready J.E."/>
            <person name="John U."/>
            <person name="Lanier W."/>
            <person name="Lindquist E.A."/>
            <person name="Lucas S."/>
            <person name="Mayer K.F."/>
            <person name="Moreau H."/>
            <person name="Not F."/>
            <person name="Otillar R."/>
            <person name="Panaud O."/>
            <person name="Pangilinan J."/>
            <person name="Paulsen I."/>
            <person name="Piegu B."/>
            <person name="Poliakov A."/>
            <person name="Robbens S."/>
            <person name="Schmutz J."/>
            <person name="Toulza E."/>
            <person name="Wyss T."/>
            <person name="Zelensky A."/>
            <person name="Zhou K."/>
            <person name="Armbrust E.V."/>
            <person name="Bhattacharya D."/>
            <person name="Goodenough U.W."/>
            <person name="Van de Peer Y."/>
            <person name="Grigoriev I.V."/>
        </authorList>
    </citation>
    <scope>NUCLEOTIDE SEQUENCE [LARGE SCALE GENOMIC DNA]</scope>
    <source>
        <strain evidence="4">RCC299 / NOUM17</strain>
    </source>
</reference>
<dbReference type="InParanoid" id="C1E2B4"/>
<keyword evidence="4" id="KW-1185">Reference proteome</keyword>
<feature type="region of interest" description="Disordered" evidence="2">
    <location>
        <begin position="298"/>
        <end position="320"/>
    </location>
</feature>